<evidence type="ECO:0000313" key="4">
    <source>
        <dbReference type="Proteomes" id="UP000327118"/>
    </source>
</evidence>
<evidence type="ECO:0000259" key="2">
    <source>
        <dbReference type="SMART" id="SM00382"/>
    </source>
</evidence>
<dbReference type="Pfam" id="PF23232">
    <property type="entry name" value="AAA_lid_13"/>
    <property type="match status" value="1"/>
</dbReference>
<dbReference type="InterPro" id="IPR054289">
    <property type="entry name" value="DUF7025"/>
</dbReference>
<feature type="compositionally biased region" description="Basic and acidic residues" evidence="1">
    <location>
        <begin position="315"/>
        <end position="326"/>
    </location>
</feature>
<dbReference type="GO" id="GO:0005524">
    <property type="term" value="F:ATP binding"/>
    <property type="evidence" value="ECO:0007669"/>
    <property type="project" value="InterPro"/>
</dbReference>
<keyword evidence="4" id="KW-1185">Reference proteome</keyword>
<accession>A0A5N6ZEC7</accession>
<dbReference type="GO" id="GO:0016887">
    <property type="term" value="F:ATP hydrolysis activity"/>
    <property type="evidence" value="ECO:0007669"/>
    <property type="project" value="InterPro"/>
</dbReference>
<dbReference type="InterPro" id="IPR056599">
    <property type="entry name" value="AAA_lid_fung"/>
</dbReference>
<dbReference type="Proteomes" id="UP000327118">
    <property type="component" value="Unassembled WGS sequence"/>
</dbReference>
<dbReference type="InterPro" id="IPR003959">
    <property type="entry name" value="ATPase_AAA_core"/>
</dbReference>
<evidence type="ECO:0000313" key="3">
    <source>
        <dbReference type="EMBL" id="KAE8356022.1"/>
    </source>
</evidence>
<name>A0A5N6ZEC7_9EURO</name>
<organism evidence="3 4">
    <name type="scientific">Aspergillus coremiiformis</name>
    <dbReference type="NCBI Taxonomy" id="138285"/>
    <lineage>
        <taxon>Eukaryota</taxon>
        <taxon>Fungi</taxon>
        <taxon>Dikarya</taxon>
        <taxon>Ascomycota</taxon>
        <taxon>Pezizomycotina</taxon>
        <taxon>Eurotiomycetes</taxon>
        <taxon>Eurotiomycetidae</taxon>
        <taxon>Eurotiales</taxon>
        <taxon>Aspergillaceae</taxon>
        <taxon>Aspergillus</taxon>
        <taxon>Aspergillus subgen. Circumdati</taxon>
    </lineage>
</organism>
<dbReference type="PANTHER" id="PTHR46411:SF2">
    <property type="entry name" value="AAA+ ATPASE DOMAIN-CONTAINING PROTEIN"/>
    <property type="match status" value="1"/>
</dbReference>
<feature type="compositionally biased region" description="Polar residues" evidence="1">
    <location>
        <begin position="1016"/>
        <end position="1026"/>
    </location>
</feature>
<sequence>MEAETKVHDPEGSITFDTNLDAMSEILDQSQKAPLKGHHGSRSGDFRNDMAHQCGSHLKGEEEEDEYDCVIDFESRRQSLRKGFERQLDHLYLMEQIETRRRGQKEKKKEAGLDRNPDTKEDLPPQTAEKPFVPVPMPEPQINRMNWYLFRRLAVTKTRAGMVDILMGEPSIQDSMHLHGTWYCYSGLPPRKTKKVQRSVSLTARNPEVPLPERIRIHSGTLLKIMAKILGSDGGPLENMDDTPVVFLRPFKALVYCEEQLREGCAVLEKRFTAASDTLVQDLTEGMDPNASQSEVKDTNLDLGGKEPPSASKSKIGEKDDVNEETKEPDEDTNSVTALKHLRCLLQFLDEDIKPKRAYLEQPQCRKVFFSDLWYLFRPGMEVIGNDGKQAYRVIQVKSARHRVVPEWEQFRESSDYQGKRPQAPFSLSCVYIDFDGKNLGPVSKLFDFERFEGQKDITSLEVYPLKMHSVKRADFGDEEWEKVEGLSPRDRNDRYRQKLIGRGQMFLAVAGIKHMFYAGPTLGVRDEVESQVVIDFETAFAVDDEEQQHWKPKLELLVDCSASEGENEDEGCRAGCCQSDQIYDDSYVDNKQRTEYIGSLLPKNEHEETKSLLAIIPRPLKDLRSGPNKALEISQDELVIMSYRVFGFVLRTRKWAKLDLSYLKDVHQLEAQAVDGEQPKSGENKTDSVTPFERLVLEKQHKEMIMSLVSQHFRDEASTANQKAQPDIVRGKGKGLIFLLHGEPGVGKTTTAEGVAELFQKPLFQITCGDLGTTAKEVEKALETTFALANRWGCILLLDEADVFLAQRTKEDFQRNGLVDVFLRVMEYYTGILFLTTNRVEGLDEAFTSRIHLSLYYPALNLDKTVNVFKLNLELIRERFRKKGRVIKINEFDIGHFASKHFTSHSNARWNGRQIRNECRTALALAEFEAQGNSHTAVENPDAAVTLSVSHFETVRNAYINFTKYMDKLYRTKASTREQEEKLRTAGFNHSDHRFATQGVDQKAHFARMARGQPPANSQYPPSQHSNRDVPPMNYARVQSKPQSH</sequence>
<dbReference type="CDD" id="cd19481">
    <property type="entry name" value="RecA-like_protease"/>
    <property type="match status" value="1"/>
</dbReference>
<protein>
    <recommendedName>
        <fullName evidence="2">AAA+ ATPase domain-containing protein</fullName>
    </recommendedName>
</protein>
<feature type="compositionally biased region" description="Basic and acidic residues" evidence="1">
    <location>
        <begin position="100"/>
        <end position="123"/>
    </location>
</feature>
<dbReference type="Pfam" id="PF22942">
    <property type="entry name" value="DUF7025"/>
    <property type="match status" value="1"/>
</dbReference>
<feature type="region of interest" description="Disordered" evidence="1">
    <location>
        <begin position="31"/>
        <end position="50"/>
    </location>
</feature>
<gene>
    <name evidence="3" type="ORF">BDV28DRAFT_127797</name>
</gene>
<dbReference type="SUPFAM" id="SSF52540">
    <property type="entry name" value="P-loop containing nucleoside triphosphate hydrolases"/>
    <property type="match status" value="1"/>
</dbReference>
<proteinExistence type="predicted"/>
<dbReference type="EMBL" id="ML739043">
    <property type="protein sequence ID" value="KAE8356022.1"/>
    <property type="molecule type" value="Genomic_DNA"/>
</dbReference>
<dbReference type="PANTHER" id="PTHR46411">
    <property type="entry name" value="FAMILY ATPASE, PUTATIVE-RELATED"/>
    <property type="match status" value="1"/>
</dbReference>
<dbReference type="SMART" id="SM00382">
    <property type="entry name" value="AAA"/>
    <property type="match status" value="1"/>
</dbReference>
<reference evidence="4" key="1">
    <citation type="submission" date="2019-04" db="EMBL/GenBank/DDBJ databases">
        <title>Friends and foes A comparative genomics studyof 23 Aspergillus species from section Flavi.</title>
        <authorList>
            <consortium name="DOE Joint Genome Institute"/>
            <person name="Kjaerbolling I."/>
            <person name="Vesth T."/>
            <person name="Frisvad J.C."/>
            <person name="Nybo J.L."/>
            <person name="Theobald S."/>
            <person name="Kildgaard S."/>
            <person name="Isbrandt T."/>
            <person name="Kuo A."/>
            <person name="Sato A."/>
            <person name="Lyhne E.K."/>
            <person name="Kogle M.E."/>
            <person name="Wiebenga A."/>
            <person name="Kun R.S."/>
            <person name="Lubbers R.J."/>
            <person name="Makela M.R."/>
            <person name="Barry K."/>
            <person name="Chovatia M."/>
            <person name="Clum A."/>
            <person name="Daum C."/>
            <person name="Haridas S."/>
            <person name="He G."/>
            <person name="LaButti K."/>
            <person name="Lipzen A."/>
            <person name="Mondo S."/>
            <person name="Riley R."/>
            <person name="Salamov A."/>
            <person name="Simmons B.A."/>
            <person name="Magnuson J.K."/>
            <person name="Henrissat B."/>
            <person name="Mortensen U.H."/>
            <person name="Larsen T.O."/>
            <person name="Devries R.P."/>
            <person name="Grigoriev I.V."/>
            <person name="Machida M."/>
            <person name="Baker S.E."/>
            <person name="Andersen M.R."/>
        </authorList>
    </citation>
    <scope>NUCLEOTIDE SEQUENCE [LARGE SCALE GENOMIC DNA]</scope>
    <source>
        <strain evidence="4">CBS 553.77</strain>
    </source>
</reference>
<dbReference type="Pfam" id="PF00004">
    <property type="entry name" value="AAA"/>
    <property type="match status" value="1"/>
</dbReference>
<feature type="region of interest" description="Disordered" evidence="1">
    <location>
        <begin position="100"/>
        <end position="137"/>
    </location>
</feature>
<dbReference type="OrthoDB" id="10042665at2759"/>
<dbReference type="AlphaFoldDB" id="A0A5N6ZEC7"/>
<feature type="region of interest" description="Disordered" evidence="1">
    <location>
        <begin position="285"/>
        <end position="334"/>
    </location>
</feature>
<feature type="region of interest" description="Disordered" evidence="1">
    <location>
        <begin position="1002"/>
        <end position="1046"/>
    </location>
</feature>
<feature type="domain" description="AAA+ ATPase" evidence="2">
    <location>
        <begin position="735"/>
        <end position="862"/>
    </location>
</feature>
<dbReference type="Gene3D" id="3.40.50.300">
    <property type="entry name" value="P-loop containing nucleotide triphosphate hydrolases"/>
    <property type="match status" value="1"/>
</dbReference>
<dbReference type="InterPro" id="IPR027417">
    <property type="entry name" value="P-loop_NTPase"/>
</dbReference>
<evidence type="ECO:0000256" key="1">
    <source>
        <dbReference type="SAM" id="MobiDB-lite"/>
    </source>
</evidence>
<dbReference type="InterPro" id="IPR003593">
    <property type="entry name" value="AAA+_ATPase"/>
</dbReference>